<comment type="caution">
    <text evidence="1">The sequence shown here is derived from an EMBL/GenBank/DDBJ whole genome shotgun (WGS) entry which is preliminary data.</text>
</comment>
<accession>A0ACC7M053</accession>
<reference evidence="1" key="1">
    <citation type="submission" date="2024-10" db="EMBL/GenBank/DDBJ databases">
        <title>Aeromonas and Pseudomonas from the Cagarras Archipelago, Rio de Janeiro, Brazil.</title>
        <authorList>
            <person name="Canellas A.L.B."/>
            <person name="Laport M.S."/>
        </authorList>
    </citation>
    <scope>NUCLEOTIDE SEQUENCE</scope>
    <source>
        <strain evidence="1">ACP-7</strain>
    </source>
</reference>
<keyword evidence="2" id="KW-1185">Reference proteome</keyword>
<sequence>MKRFFILIAFSGIFWGALGPAMALQEPPDEPMPSEGIVYTPEPPIGIAVSNTTSDSGLIDLKNISNASKCGAYYRYLDLALSKTDARCARNMHCVTYSLSPPEDDASQIEEQFTLFDKVGYRSATISTGRILDRSKVIPIPYATDPTAFIGFPKTPIDLLLLAASVGDVGSYLEINRDRHYCKPHNYSPIFHEHEGAEPRDKDFDKKISWNGIGATSICNDDTSTLTMASLSTQWAYDSVYSPETQSIGRGWFNLRPKECMNIDNLMKLGGRAVLYIKIGAMVASYPRSASYDSSKASFAGFSGFGEMNTPMCVRHGGPFRHQQKDDPNLKQLSSCPEGMVMVQPSLVVRNSSARPLVVRVKASSVR</sequence>
<organism evidence="1 2">
    <name type="scientific">Pseudomonas caricapapayae</name>
    <dbReference type="NCBI Taxonomy" id="46678"/>
    <lineage>
        <taxon>Bacteria</taxon>
        <taxon>Pseudomonadati</taxon>
        <taxon>Pseudomonadota</taxon>
        <taxon>Gammaproteobacteria</taxon>
        <taxon>Pseudomonadales</taxon>
        <taxon>Pseudomonadaceae</taxon>
        <taxon>Pseudomonas</taxon>
    </lineage>
</organism>
<proteinExistence type="predicted"/>
<protein>
    <submittedName>
        <fullName evidence="1">Uncharacterized protein</fullName>
    </submittedName>
</protein>
<evidence type="ECO:0000313" key="2">
    <source>
        <dbReference type="Proteomes" id="UP001615411"/>
    </source>
</evidence>
<dbReference type="EMBL" id="JBIUGF010000080">
    <property type="protein sequence ID" value="MFJ1340512.1"/>
    <property type="molecule type" value="Genomic_DNA"/>
</dbReference>
<gene>
    <name evidence="1" type="ORF">ACIKP7_20515</name>
</gene>
<name>A0ACC7M053_9PSED</name>
<evidence type="ECO:0000313" key="1">
    <source>
        <dbReference type="EMBL" id="MFJ1340512.1"/>
    </source>
</evidence>
<dbReference type="Proteomes" id="UP001615411">
    <property type="component" value="Unassembled WGS sequence"/>
</dbReference>